<dbReference type="EMBL" id="LKGI01000078">
    <property type="protein sequence ID" value="RNE28427.1"/>
    <property type="molecule type" value="Genomic_DNA"/>
</dbReference>
<gene>
    <name evidence="1" type="ORF">FAM6012_02297</name>
</gene>
<evidence type="ECO:0000313" key="2">
    <source>
        <dbReference type="Proteomes" id="UP000284123"/>
    </source>
</evidence>
<reference evidence="1 2" key="1">
    <citation type="journal article" date="2018" name="Front. Microbiol.">
        <title>Conversion of Methionine to Cysteine in Lactobacillus paracasei Depends on the Highly Mobile cysK-ctl-cysE Gene Cluster.</title>
        <authorList>
            <person name="Wuthrich D."/>
            <person name="Irmler S."/>
            <person name="Berthoud H."/>
            <person name="Guggenbuhl B."/>
            <person name="Eugster E."/>
            <person name="Bruggmann R."/>
        </authorList>
    </citation>
    <scope>NUCLEOTIDE SEQUENCE [LARGE SCALE GENOMIC DNA]</scope>
    <source>
        <strain evidence="1 2">FAM6012</strain>
    </source>
</reference>
<protein>
    <submittedName>
        <fullName evidence="1">PemK-like protein</fullName>
    </submittedName>
</protein>
<name>A0A8B3GR57_LACPA</name>
<dbReference type="RefSeq" id="WP_123019785.1">
    <property type="nucleotide sequence ID" value="NZ_LKGI01000078.1"/>
</dbReference>
<accession>A0A8B3GR57</accession>
<organism evidence="1 2">
    <name type="scientific">Lacticaseibacillus paracasei</name>
    <name type="common">Lactobacillus paracasei</name>
    <dbReference type="NCBI Taxonomy" id="1597"/>
    <lineage>
        <taxon>Bacteria</taxon>
        <taxon>Bacillati</taxon>
        <taxon>Bacillota</taxon>
        <taxon>Bacilli</taxon>
        <taxon>Lactobacillales</taxon>
        <taxon>Lactobacillaceae</taxon>
        <taxon>Lacticaseibacillus</taxon>
    </lineage>
</organism>
<dbReference type="SUPFAM" id="SSF50118">
    <property type="entry name" value="Cell growth inhibitor/plasmid maintenance toxic component"/>
    <property type="match status" value="1"/>
</dbReference>
<comment type="caution">
    <text evidence="1">The sequence shown here is derived from an EMBL/GenBank/DDBJ whole genome shotgun (WGS) entry which is preliminary data.</text>
</comment>
<evidence type="ECO:0000313" key="1">
    <source>
        <dbReference type="EMBL" id="RNE28427.1"/>
    </source>
</evidence>
<dbReference type="Gene3D" id="2.30.30.110">
    <property type="match status" value="1"/>
</dbReference>
<dbReference type="InterPro" id="IPR011067">
    <property type="entry name" value="Plasmid_toxin/cell-grow_inhib"/>
</dbReference>
<sequence>MDIPDQFEKLTKQQKKYKLKPFTDYYYSRKGRGFKFLRIPYWINTYGYWMRQENSHKLPKYYRVFDRGTVVMVDFGVQIASEFCGPHFAIALNRHDDKYNPVITVIPLSSKDKPWYANLGTELLERMTERFDTLESNANTSLKDTKQRVATLYERFGNGFLRSFNDEDSKILIDAGVAHDHDHLNFTITFGERNIEARHYIDRIRNAKGFDHSQSLQNYVVEIDGVLNEVDHLQDQLNYVKSIIPAMQSLITKRAKYNKPTFANTRNITTVSKLRVVKFSSMNVSENIKISDAAMQQVESKINNYI</sequence>
<proteinExistence type="predicted"/>
<dbReference type="Proteomes" id="UP000284123">
    <property type="component" value="Unassembled WGS sequence"/>
</dbReference>
<dbReference type="AlphaFoldDB" id="A0A8B3GR57"/>